<name>A0A382KJX6_9ZZZZ</name>
<gene>
    <name evidence="1" type="ORF">METZ01_LOCUS276506</name>
</gene>
<accession>A0A382KJX6</accession>
<sequence length="75" mass="8816">MEHNPHPNQVIKSSDIEIILDKFETEFSNSQIRNKFVIDTTHQDKAGTLNEFINKIEPFLSQDDIERRNQFIKAT</sequence>
<organism evidence="1">
    <name type="scientific">marine metagenome</name>
    <dbReference type="NCBI Taxonomy" id="408172"/>
    <lineage>
        <taxon>unclassified sequences</taxon>
        <taxon>metagenomes</taxon>
        <taxon>ecological metagenomes</taxon>
    </lineage>
</organism>
<protein>
    <submittedName>
        <fullName evidence="1">Uncharacterized protein</fullName>
    </submittedName>
</protein>
<proteinExistence type="predicted"/>
<dbReference type="EMBL" id="UINC01080584">
    <property type="protein sequence ID" value="SVC23652.1"/>
    <property type="molecule type" value="Genomic_DNA"/>
</dbReference>
<reference evidence="1" key="1">
    <citation type="submission" date="2018-05" db="EMBL/GenBank/DDBJ databases">
        <authorList>
            <person name="Lanie J.A."/>
            <person name="Ng W.-L."/>
            <person name="Kazmierczak K.M."/>
            <person name="Andrzejewski T.M."/>
            <person name="Davidsen T.M."/>
            <person name="Wayne K.J."/>
            <person name="Tettelin H."/>
            <person name="Glass J.I."/>
            <person name="Rusch D."/>
            <person name="Podicherti R."/>
            <person name="Tsui H.-C.T."/>
            <person name="Winkler M.E."/>
        </authorList>
    </citation>
    <scope>NUCLEOTIDE SEQUENCE</scope>
</reference>
<dbReference type="AlphaFoldDB" id="A0A382KJX6"/>
<evidence type="ECO:0000313" key="1">
    <source>
        <dbReference type="EMBL" id="SVC23652.1"/>
    </source>
</evidence>